<evidence type="ECO:0000313" key="3">
    <source>
        <dbReference type="Proteomes" id="UP001374579"/>
    </source>
</evidence>
<dbReference type="Pfam" id="PF22593">
    <property type="entry name" value="SPMIP11"/>
    <property type="match status" value="1"/>
</dbReference>
<accession>A0AAN9ASW6</accession>
<evidence type="ECO:0000256" key="1">
    <source>
        <dbReference type="SAM" id="MobiDB-lite"/>
    </source>
</evidence>
<dbReference type="PANTHER" id="PTHR35263">
    <property type="entry name" value="TESTIS-EXPRESSED PROTEIN 49"/>
    <property type="match status" value="1"/>
</dbReference>
<organism evidence="2 3">
    <name type="scientific">Littorina saxatilis</name>
    <dbReference type="NCBI Taxonomy" id="31220"/>
    <lineage>
        <taxon>Eukaryota</taxon>
        <taxon>Metazoa</taxon>
        <taxon>Spiralia</taxon>
        <taxon>Lophotrochozoa</taxon>
        <taxon>Mollusca</taxon>
        <taxon>Gastropoda</taxon>
        <taxon>Caenogastropoda</taxon>
        <taxon>Littorinimorpha</taxon>
        <taxon>Littorinoidea</taxon>
        <taxon>Littorinidae</taxon>
        <taxon>Littorina</taxon>
    </lineage>
</organism>
<name>A0AAN9ASW6_9CAEN</name>
<protein>
    <submittedName>
        <fullName evidence="2">Uncharacterized protein</fullName>
    </submittedName>
</protein>
<feature type="region of interest" description="Disordered" evidence="1">
    <location>
        <begin position="37"/>
        <end position="69"/>
    </location>
</feature>
<keyword evidence="3" id="KW-1185">Reference proteome</keyword>
<dbReference type="AlphaFoldDB" id="A0AAN9ASW6"/>
<reference evidence="2 3" key="1">
    <citation type="submission" date="2024-02" db="EMBL/GenBank/DDBJ databases">
        <title>Chromosome-scale genome assembly of the rough periwinkle Littorina saxatilis.</title>
        <authorList>
            <person name="De Jode A."/>
            <person name="Faria R."/>
            <person name="Formenti G."/>
            <person name="Sims Y."/>
            <person name="Smith T.P."/>
            <person name="Tracey A."/>
            <person name="Wood J.M.D."/>
            <person name="Zagrodzka Z.B."/>
            <person name="Johannesson K."/>
            <person name="Butlin R.K."/>
            <person name="Leder E.H."/>
        </authorList>
    </citation>
    <scope>NUCLEOTIDE SEQUENCE [LARGE SCALE GENOMIC DNA]</scope>
    <source>
        <strain evidence="2">Snail1</strain>
        <tissue evidence="2">Muscle</tissue>
    </source>
</reference>
<dbReference type="EMBL" id="JBAMIC010000021">
    <property type="protein sequence ID" value="KAK7092557.1"/>
    <property type="molecule type" value="Genomic_DNA"/>
</dbReference>
<sequence>MAFFGVTQLGFQNYIREHSVLAKEDPVRGSRQLGYLALPPLTGKTPPPRSIKPENSTARYGPGHEGSFGELTTLRTKHCRRPTDPQSLYYYPPTTAAEPGWWNKDNPIHTKRPWTHVPRRPQINSEMTRFVNIMVLTNRQFTLF</sequence>
<dbReference type="Proteomes" id="UP001374579">
    <property type="component" value="Unassembled WGS sequence"/>
</dbReference>
<dbReference type="PANTHER" id="PTHR35263:SF1">
    <property type="entry name" value="TESTIS-EXPRESSED PROTEIN 49"/>
    <property type="match status" value="1"/>
</dbReference>
<proteinExistence type="predicted"/>
<comment type="caution">
    <text evidence="2">The sequence shown here is derived from an EMBL/GenBank/DDBJ whole genome shotgun (WGS) entry which is preliminary data.</text>
</comment>
<dbReference type="InterPro" id="IPR038775">
    <property type="entry name" value="SPMIP11"/>
</dbReference>
<evidence type="ECO:0000313" key="2">
    <source>
        <dbReference type="EMBL" id="KAK7092557.1"/>
    </source>
</evidence>
<gene>
    <name evidence="2" type="ORF">V1264_008288</name>
</gene>